<feature type="coiled-coil region" evidence="3">
    <location>
        <begin position="59"/>
        <end position="170"/>
    </location>
</feature>
<sequence>MVVKDRKKSLGSKKVEVGEIDTRAPFQSVKDAVSLFGEGAFSGEKPSMGKSKHHSTERVLAKETRLHLAQKELNKLKEQIKNAEITKAQVLVELEKNKKTMDDLNQKISMLTESKELEIKQMETAKSLAKQLEANTDESTGAKIPRKEDLENVSEEYLSLVTELNAAKKELWKIRQDCVAATGMKATTFTQVEVAELAAKINMERVGELSKEISAIQETFEQIKLATFQEQQDQAKILAETDSQREEMKATLEQSTEELLTLRKKVDPEMTRSPEAKLVETGEQIGYLKMQMESLKASDLESVSAVSLELENAKGLLKKLSEEECSLQDLVDSLKVELENVKKEHCELKEKEEEMETVNGNLHVMIQKSKSELEACLAEESKARGASVEMVVTLHQLMLENENAQREAEEVKNKAELLKNEAEATKIALKEAEQSLRITLKEAEEAKMAEATVLDEIKKLSDRTTAACSSNSELGAVITISKDEFDRLNQKVESSDKLAEMKVAAALAQVDALKASENEALEILEVIRGEIEEVKSKRDTALKRAEMAEAAKRAVEGELRKWHEKEQKKDVETVARILANADISCESSSQMDKAQKQQHQPDKVYKVRRLEKAMTSVSKKVLRSNLSVIFSRKKNQIEGCYPSYLRSDKFRSDKCRL</sequence>
<evidence type="ECO:0000256" key="3">
    <source>
        <dbReference type="SAM" id="Coils"/>
    </source>
</evidence>
<evidence type="ECO:0008006" key="6">
    <source>
        <dbReference type="Google" id="ProtNLM"/>
    </source>
</evidence>
<dbReference type="EMBL" id="JAXQNO010000017">
    <property type="protein sequence ID" value="KAK4779266.1"/>
    <property type="molecule type" value="Genomic_DNA"/>
</dbReference>
<dbReference type="AlphaFoldDB" id="A0AAN7QWH3"/>
<dbReference type="InterPro" id="IPR008545">
    <property type="entry name" value="Web"/>
</dbReference>
<evidence type="ECO:0000256" key="1">
    <source>
        <dbReference type="ARBA" id="ARBA00005485"/>
    </source>
</evidence>
<proteinExistence type="inferred from homology"/>
<protein>
    <recommendedName>
        <fullName evidence="6">WEB family protein</fullName>
    </recommendedName>
</protein>
<feature type="coiled-coil region" evidence="3">
    <location>
        <begin position="303"/>
        <end position="368"/>
    </location>
</feature>
<feature type="coiled-coil region" evidence="3">
    <location>
        <begin position="394"/>
        <end position="449"/>
    </location>
</feature>
<name>A0AAN7QWH3_TRANT</name>
<dbReference type="Pfam" id="PF05701">
    <property type="entry name" value="WEMBL"/>
    <property type="match status" value="1"/>
</dbReference>
<accession>A0AAN7QWH3</accession>
<organism evidence="4 5">
    <name type="scientific">Trapa natans</name>
    <name type="common">Water chestnut</name>
    <dbReference type="NCBI Taxonomy" id="22666"/>
    <lineage>
        <taxon>Eukaryota</taxon>
        <taxon>Viridiplantae</taxon>
        <taxon>Streptophyta</taxon>
        <taxon>Embryophyta</taxon>
        <taxon>Tracheophyta</taxon>
        <taxon>Spermatophyta</taxon>
        <taxon>Magnoliopsida</taxon>
        <taxon>eudicotyledons</taxon>
        <taxon>Gunneridae</taxon>
        <taxon>Pentapetalae</taxon>
        <taxon>rosids</taxon>
        <taxon>malvids</taxon>
        <taxon>Myrtales</taxon>
        <taxon>Lythraceae</taxon>
        <taxon>Trapa</taxon>
    </lineage>
</organism>
<evidence type="ECO:0000313" key="4">
    <source>
        <dbReference type="EMBL" id="KAK4779266.1"/>
    </source>
</evidence>
<dbReference type="GO" id="GO:0009903">
    <property type="term" value="P:chloroplast avoidance movement"/>
    <property type="evidence" value="ECO:0007669"/>
    <property type="project" value="TreeGrafter"/>
</dbReference>
<comment type="caution">
    <text evidence="4">The sequence shown here is derived from an EMBL/GenBank/DDBJ whole genome shotgun (WGS) entry which is preliminary data.</text>
</comment>
<dbReference type="PANTHER" id="PTHR32054:SF3">
    <property type="entry name" value="HEAVY CHAIN, PUTATIVE, EXPRESSED-RELATED"/>
    <property type="match status" value="1"/>
</dbReference>
<dbReference type="GO" id="GO:0005829">
    <property type="term" value="C:cytosol"/>
    <property type="evidence" value="ECO:0007669"/>
    <property type="project" value="TreeGrafter"/>
</dbReference>
<feature type="coiled-coil region" evidence="3">
    <location>
        <begin position="531"/>
        <end position="565"/>
    </location>
</feature>
<comment type="similarity">
    <text evidence="1">Belongs to the WEB family.</text>
</comment>
<feature type="coiled-coil region" evidence="3">
    <location>
        <begin position="238"/>
        <end position="265"/>
    </location>
</feature>
<dbReference type="PANTHER" id="PTHR32054">
    <property type="entry name" value="HEAVY CHAIN, PUTATIVE, EXPRESSED-RELATED-RELATED"/>
    <property type="match status" value="1"/>
</dbReference>
<dbReference type="Proteomes" id="UP001346149">
    <property type="component" value="Unassembled WGS sequence"/>
</dbReference>
<gene>
    <name evidence="4" type="ORF">SAY86_006794</name>
</gene>
<reference evidence="4 5" key="1">
    <citation type="journal article" date="2023" name="Hortic Res">
        <title>Pangenome of water caltrop reveals structural variations and asymmetric subgenome divergence after allopolyploidization.</title>
        <authorList>
            <person name="Zhang X."/>
            <person name="Chen Y."/>
            <person name="Wang L."/>
            <person name="Yuan Y."/>
            <person name="Fang M."/>
            <person name="Shi L."/>
            <person name="Lu R."/>
            <person name="Comes H.P."/>
            <person name="Ma Y."/>
            <person name="Chen Y."/>
            <person name="Huang G."/>
            <person name="Zhou Y."/>
            <person name="Zheng Z."/>
            <person name="Qiu Y."/>
        </authorList>
    </citation>
    <scope>NUCLEOTIDE SEQUENCE [LARGE SCALE GENOMIC DNA]</scope>
    <source>
        <strain evidence="4">F231</strain>
    </source>
</reference>
<keyword evidence="5" id="KW-1185">Reference proteome</keyword>
<evidence type="ECO:0000256" key="2">
    <source>
        <dbReference type="ARBA" id="ARBA00023054"/>
    </source>
</evidence>
<keyword evidence="2 3" id="KW-0175">Coiled coil</keyword>
<dbReference type="GO" id="GO:0009904">
    <property type="term" value="P:chloroplast accumulation movement"/>
    <property type="evidence" value="ECO:0007669"/>
    <property type="project" value="TreeGrafter"/>
</dbReference>
<evidence type="ECO:0000313" key="5">
    <source>
        <dbReference type="Proteomes" id="UP001346149"/>
    </source>
</evidence>